<dbReference type="Pfam" id="PF02253">
    <property type="entry name" value="PLA1"/>
    <property type="match status" value="1"/>
</dbReference>
<dbReference type="EC" id="3.1.1.32" evidence="17"/>
<dbReference type="InterPro" id="IPR036541">
    <property type="entry name" value="PLipase_A1_sf"/>
</dbReference>
<evidence type="ECO:0000256" key="9">
    <source>
        <dbReference type="ARBA" id="ARBA00022801"/>
    </source>
</evidence>
<dbReference type="GO" id="GO:0008970">
    <property type="term" value="F:phospholipase A1 activity"/>
    <property type="evidence" value="ECO:0007669"/>
    <property type="project" value="UniProtKB-EC"/>
</dbReference>
<accession>A0A316F1F3</accession>
<evidence type="ECO:0000256" key="8">
    <source>
        <dbReference type="ARBA" id="ARBA00022729"/>
    </source>
</evidence>
<keyword evidence="9 17" id="KW-0378">Hydrolase</keyword>
<dbReference type="RefSeq" id="WP_109581595.1">
    <property type="nucleotide sequence ID" value="NZ_JACBYU010000001.1"/>
</dbReference>
<feature type="signal peptide" evidence="17">
    <location>
        <begin position="1"/>
        <end position="43"/>
    </location>
</feature>
<keyword evidence="5" id="KW-1134">Transmembrane beta strand</keyword>
<name>A0A316F1F3_9BURK</name>
<reference evidence="18 19" key="1">
    <citation type="submission" date="2018-05" db="EMBL/GenBank/DDBJ databases">
        <title>Genomic Encyclopedia of Type Strains, Phase IV (KMG-V): Genome sequencing to study the core and pangenomes of soil and plant-associated prokaryotes.</title>
        <authorList>
            <person name="Whitman W."/>
        </authorList>
    </citation>
    <scope>NUCLEOTIDE SEQUENCE [LARGE SCALE GENOMIC DNA]</scope>
    <source>
        <strain evidence="18 19">SLV-132</strain>
    </source>
</reference>
<dbReference type="EC" id="3.1.1.4" evidence="17"/>
<gene>
    <name evidence="18" type="ORF">C7419_1011832</name>
</gene>
<evidence type="ECO:0000256" key="4">
    <source>
        <dbReference type="ARBA" id="ARBA00011702"/>
    </source>
</evidence>
<evidence type="ECO:0000256" key="12">
    <source>
        <dbReference type="ARBA" id="ARBA00023098"/>
    </source>
</evidence>
<keyword evidence="10 16" id="KW-0106">Calcium</keyword>
<comment type="catalytic activity">
    <reaction evidence="2 17">
        <text>a 1,2-diacyl-sn-glycero-3-phosphocholine + H2O = a 1-acyl-sn-glycero-3-phosphocholine + a fatty acid + H(+)</text>
        <dbReference type="Rhea" id="RHEA:15801"/>
        <dbReference type="ChEBI" id="CHEBI:15377"/>
        <dbReference type="ChEBI" id="CHEBI:15378"/>
        <dbReference type="ChEBI" id="CHEBI:28868"/>
        <dbReference type="ChEBI" id="CHEBI:57643"/>
        <dbReference type="ChEBI" id="CHEBI:58168"/>
        <dbReference type="EC" id="3.1.1.4"/>
    </reaction>
</comment>
<dbReference type="SUPFAM" id="SSF56931">
    <property type="entry name" value="Outer membrane phospholipase A (OMPLA)"/>
    <property type="match status" value="1"/>
</dbReference>
<dbReference type="Proteomes" id="UP000245754">
    <property type="component" value="Unassembled WGS sequence"/>
</dbReference>
<keyword evidence="19" id="KW-1185">Reference proteome</keyword>
<proteinExistence type="inferred from homology"/>
<dbReference type="GO" id="GO:0004623">
    <property type="term" value="F:phospholipase A2 activity"/>
    <property type="evidence" value="ECO:0007669"/>
    <property type="project" value="UniProtKB-EC"/>
</dbReference>
<comment type="catalytic activity">
    <reaction evidence="1 17">
        <text>a 1,2-diacyl-sn-glycero-3-phosphocholine + H2O = a 2-acyl-sn-glycero-3-phosphocholine + a fatty acid + H(+)</text>
        <dbReference type="Rhea" id="RHEA:18689"/>
        <dbReference type="ChEBI" id="CHEBI:15377"/>
        <dbReference type="ChEBI" id="CHEBI:15378"/>
        <dbReference type="ChEBI" id="CHEBI:28868"/>
        <dbReference type="ChEBI" id="CHEBI:57643"/>
        <dbReference type="ChEBI" id="CHEBI:57875"/>
        <dbReference type="EC" id="3.1.1.32"/>
    </reaction>
</comment>
<keyword evidence="14 17" id="KW-0998">Cell outer membrane</keyword>
<evidence type="ECO:0000256" key="2">
    <source>
        <dbReference type="ARBA" id="ARBA00001604"/>
    </source>
</evidence>
<dbReference type="InterPro" id="IPR003187">
    <property type="entry name" value="PLipase_A1"/>
</dbReference>
<evidence type="ECO:0000313" key="19">
    <source>
        <dbReference type="Proteomes" id="UP000245754"/>
    </source>
</evidence>
<evidence type="ECO:0000256" key="13">
    <source>
        <dbReference type="ARBA" id="ARBA00023136"/>
    </source>
</evidence>
<protein>
    <recommendedName>
        <fullName evidence="17">Phospholipase A1</fullName>
        <ecNumber evidence="17">3.1.1.32</ecNumber>
        <ecNumber evidence="17">3.1.1.4</ecNumber>
    </recommendedName>
    <alternativeName>
        <fullName evidence="17">Phosphatidylcholine 1-acylhydrolase</fullName>
    </alternativeName>
</protein>
<feature type="binding site" description="in dimeric form" evidence="16">
    <location>
        <position position="269"/>
    </location>
    <ligand>
        <name>Ca(2+)</name>
        <dbReference type="ChEBI" id="CHEBI:29108"/>
        <label>1</label>
    </ligand>
</feature>
<comment type="subunit">
    <text evidence="4 17">Homodimer; dimerization is reversible, and the dimeric form is the active one.</text>
</comment>
<comment type="subcellular location">
    <subcellularLocation>
        <location evidence="17">Cell outer membrane</location>
        <topology evidence="17">Multi-pass membrane protein</topology>
    </subcellularLocation>
    <text evidence="17">One of the very few enzymes located there.</text>
</comment>
<evidence type="ECO:0000256" key="3">
    <source>
        <dbReference type="ARBA" id="ARBA00010525"/>
    </source>
</evidence>
<keyword evidence="7 16" id="KW-0479">Metal-binding</keyword>
<evidence type="ECO:0000256" key="6">
    <source>
        <dbReference type="ARBA" id="ARBA00022692"/>
    </source>
</evidence>
<dbReference type="EMBL" id="QGGT01000001">
    <property type="protein sequence ID" value="PWK37945.1"/>
    <property type="molecule type" value="Genomic_DNA"/>
</dbReference>
<feature type="active site" description="Nucleophile" evidence="15">
    <location>
        <position position="308"/>
    </location>
</feature>
<keyword evidence="12 17" id="KW-0443">Lipid metabolism</keyword>
<comment type="caution">
    <text evidence="18">The sequence shown here is derived from an EMBL/GenBank/DDBJ whole genome shotgun (WGS) entry which is preliminary data.</text>
</comment>
<dbReference type="CDD" id="cd00541">
    <property type="entry name" value="OMPLA"/>
    <property type="match status" value="1"/>
</dbReference>
<organism evidence="18 19">
    <name type="scientific">Cupriavidus plantarum</name>
    <dbReference type="NCBI Taxonomy" id="942865"/>
    <lineage>
        <taxon>Bacteria</taxon>
        <taxon>Pseudomonadati</taxon>
        <taxon>Pseudomonadota</taxon>
        <taxon>Betaproteobacteria</taxon>
        <taxon>Burkholderiales</taxon>
        <taxon>Burkholderiaceae</taxon>
        <taxon>Cupriavidus</taxon>
    </lineage>
</organism>
<dbReference type="PANTHER" id="PTHR40457:SF1">
    <property type="entry name" value="PHOSPHOLIPASE A1"/>
    <property type="match status" value="1"/>
</dbReference>
<evidence type="ECO:0000256" key="17">
    <source>
        <dbReference type="RuleBase" id="RU366027"/>
    </source>
</evidence>
<evidence type="ECO:0000256" key="7">
    <source>
        <dbReference type="ARBA" id="ARBA00022723"/>
    </source>
</evidence>
<comment type="function">
    <text evidence="17">Hydrolysis of phosphatidylcholine with phospholipase A2 (EC 3.1.1.4) and phospholipase A1 (EC 3.1.1.32) activities.</text>
</comment>
<evidence type="ECO:0000313" key="18">
    <source>
        <dbReference type="EMBL" id="PWK37945.1"/>
    </source>
</evidence>
<comment type="cofactor">
    <cofactor evidence="17">
        <name>Ca(2+)</name>
        <dbReference type="ChEBI" id="CHEBI:29108"/>
    </cofactor>
    <text evidence="17">Binds 1 Ca(2+) ion per monomer. In the dimeric form the Ca(2+) is bound by different amino acids with binding of each Ca(2+) shared with ligands coming from each monomer. The Ca(2+) ion may have a role in catalysis.</text>
</comment>
<feature type="active site" description="Proton acceptor" evidence="15">
    <location>
        <position position="306"/>
    </location>
</feature>
<comment type="similarity">
    <text evidence="3 17">Belongs to the phospholipase A1 family.</text>
</comment>
<evidence type="ECO:0000256" key="5">
    <source>
        <dbReference type="ARBA" id="ARBA00022452"/>
    </source>
</evidence>
<dbReference type="Gene3D" id="2.40.230.10">
    <property type="entry name" value="Phospholipase A1"/>
    <property type="match status" value="1"/>
</dbReference>
<keyword evidence="13" id="KW-0472">Membrane</keyword>
<dbReference type="AlphaFoldDB" id="A0A316F1F3"/>
<feature type="chain" id="PRO_5031676905" description="Phospholipase A1" evidence="17">
    <location>
        <begin position="44"/>
        <end position="442"/>
    </location>
</feature>
<evidence type="ECO:0000256" key="1">
    <source>
        <dbReference type="ARBA" id="ARBA00000111"/>
    </source>
</evidence>
<sequence>MTAIAPARAASARALPHRLPSLRAPFAGALASALLAMPFAAQAAVTLLQPPRVVDGTQPLTVTLLVVGDAETRRFEVPATLAVTASADMTAPIRVEARRVGSGPAVLQLKNGETRTIRYTAPWPDALRGQVRLDVAGIDAAPVLVSLNRAPAAGAASVAATPGAAALPPNGTAPEVPPAGAAPATAVAAVATVPPEAGPAPADLRDAQRLSFNEPMYIMFGGHDGANAKFQLSFKFRIFEGKDPNSKAVLDNLYFGYTQFSLWDLSGESRPFRDTNYRPSLYYYLSDTGVRNNVISRLSVATGFEHESNGLGGDSSRGINTLFVTPTMYFGDQTDWHWRVAPKLYAYVGKSDNEDIAHYRGYMDLNIAYGKPDSWEVAATLRKGTRKGYGSVNAALTYPLARIVPGTAGYLMAGWFYGYGESLIDYNQKSPWQFRIGYALSR</sequence>
<keyword evidence="8 17" id="KW-0732">Signal</keyword>
<evidence type="ECO:0000256" key="16">
    <source>
        <dbReference type="PIRSR" id="PIRSR603187-2"/>
    </source>
</evidence>
<evidence type="ECO:0000256" key="15">
    <source>
        <dbReference type="PIRSR" id="PIRSR603187-1"/>
    </source>
</evidence>
<keyword evidence="11 17" id="KW-0442">Lipid degradation</keyword>
<dbReference type="GO" id="GO:0046872">
    <property type="term" value="F:metal ion binding"/>
    <property type="evidence" value="ECO:0007669"/>
    <property type="project" value="UniProtKB-KW"/>
</dbReference>
<evidence type="ECO:0000256" key="14">
    <source>
        <dbReference type="ARBA" id="ARBA00023237"/>
    </source>
</evidence>
<evidence type="ECO:0000256" key="10">
    <source>
        <dbReference type="ARBA" id="ARBA00022837"/>
    </source>
</evidence>
<dbReference type="GO" id="GO:0016042">
    <property type="term" value="P:lipid catabolic process"/>
    <property type="evidence" value="ECO:0007669"/>
    <property type="project" value="UniProtKB-KW"/>
</dbReference>
<dbReference type="GO" id="GO:0009279">
    <property type="term" value="C:cell outer membrane"/>
    <property type="evidence" value="ECO:0007669"/>
    <property type="project" value="UniProtKB-SubCell"/>
</dbReference>
<dbReference type="PANTHER" id="PTHR40457">
    <property type="entry name" value="PHOSPHOLIPASE A1"/>
    <property type="match status" value="1"/>
</dbReference>
<dbReference type="PRINTS" id="PR01486">
    <property type="entry name" value="PHPHLIPASEA1"/>
</dbReference>
<feature type="binding site" description="in dimeric form" evidence="16">
    <location>
        <position position="352"/>
    </location>
    <ligand>
        <name>Ca(2+)</name>
        <dbReference type="ChEBI" id="CHEBI:29108"/>
        <label>1</label>
    </ligand>
</feature>
<evidence type="ECO:0000256" key="11">
    <source>
        <dbReference type="ARBA" id="ARBA00022963"/>
    </source>
</evidence>
<keyword evidence="6" id="KW-0812">Transmembrane</keyword>
<feature type="binding site" description="in dimeric form" evidence="16">
    <location>
        <position position="316"/>
    </location>
    <ligand>
        <name>Ca(2+)</name>
        <dbReference type="ChEBI" id="CHEBI:29108"/>
        <label>1</label>
    </ligand>
</feature>